<accession>A0A9X2QIZ3</accession>
<proteinExistence type="inferred from homology"/>
<evidence type="ECO:0000256" key="6">
    <source>
        <dbReference type="ARBA" id="ARBA00023244"/>
    </source>
</evidence>
<gene>
    <name evidence="8" type="primary">hemA</name>
    <name evidence="19" type="ORF">GGP45_001503</name>
    <name evidence="18" type="ORF">GGQ01_002616</name>
</gene>
<protein>
    <recommendedName>
        <fullName evidence="3 8">Glutamyl-tRNA reductase</fullName>
        <shortName evidence="8">GluTR</shortName>
        <ecNumber evidence="3 8">1.2.1.70</ecNumber>
    </recommendedName>
</protein>
<feature type="binding site" evidence="8 10">
    <location>
        <position position="115"/>
    </location>
    <ligand>
        <name>substrate</name>
    </ligand>
</feature>
<keyword evidence="4 8" id="KW-0521">NADP</keyword>
<dbReference type="EMBL" id="JANUBF010000020">
    <property type="protein sequence ID" value="MCS4037533.1"/>
    <property type="molecule type" value="Genomic_DNA"/>
</dbReference>
<dbReference type="SUPFAM" id="SSF51735">
    <property type="entry name" value="NAD(P)-binding Rossmann-fold domains"/>
    <property type="match status" value="1"/>
</dbReference>
<dbReference type="Pfam" id="PF00745">
    <property type="entry name" value="GlutR_dimer"/>
    <property type="match status" value="1"/>
</dbReference>
<dbReference type="GeneID" id="83728468"/>
<comment type="pathway">
    <text evidence="1 8 13">Porphyrin-containing compound metabolism; protoporphyrin-IX biosynthesis; 5-aminolevulinate from L-glutamyl-tRNA(Glu): step 1/2.</text>
</comment>
<comment type="miscellaneous">
    <text evidence="8">During catalysis, the active site Cys acts as a nucleophile attacking the alpha-carbonyl group of tRNA-bound glutamate with the formation of a thioester intermediate between enzyme and glutamate, and the concomitant release of tRNA(Glu). The thioester intermediate is finally reduced by direct hydride transfer from NADPH, to form the product GSA.</text>
</comment>
<reference evidence="19" key="1">
    <citation type="submission" date="2022-08" db="EMBL/GenBank/DDBJ databases">
        <title>Genomic Encyclopedia of Type Strains, Phase V (KMG-V): Genome sequencing to study the core and pangenomes of soil and plant-associated prokaryotes.</title>
        <authorList>
            <person name="Whitman W."/>
        </authorList>
    </citation>
    <scope>NUCLEOTIDE SEQUENCE</scope>
    <source>
        <strain evidence="18">SP3012</strain>
        <strain evidence="19">SP3026</strain>
    </source>
</reference>
<evidence type="ECO:0000313" key="19">
    <source>
        <dbReference type="EMBL" id="MCS4121161.1"/>
    </source>
</evidence>
<dbReference type="InterPro" id="IPR036343">
    <property type="entry name" value="GluRdtase_N_sf"/>
</dbReference>
<feature type="site" description="Important for activity" evidence="8 12">
    <location>
        <position position="94"/>
    </location>
</feature>
<evidence type="ECO:0000256" key="11">
    <source>
        <dbReference type="PIRSR" id="PIRSR000445-3"/>
    </source>
</evidence>
<comment type="subunit">
    <text evidence="8">Homodimer.</text>
</comment>
<dbReference type="SUPFAM" id="SSF69742">
    <property type="entry name" value="Glutamyl tRNA-reductase catalytic, N-terminal domain"/>
    <property type="match status" value="1"/>
</dbReference>
<dbReference type="Gene3D" id="3.40.50.720">
    <property type="entry name" value="NAD(P)-binding Rossmann-like Domain"/>
    <property type="match status" value="1"/>
</dbReference>
<evidence type="ECO:0000313" key="18">
    <source>
        <dbReference type="EMBL" id="MCS4037533.1"/>
    </source>
</evidence>
<evidence type="ECO:0000256" key="2">
    <source>
        <dbReference type="ARBA" id="ARBA00005916"/>
    </source>
</evidence>
<dbReference type="PANTHER" id="PTHR43013">
    <property type="entry name" value="GLUTAMYL-TRNA REDUCTASE"/>
    <property type="match status" value="1"/>
</dbReference>
<evidence type="ECO:0000259" key="15">
    <source>
        <dbReference type="Pfam" id="PF00745"/>
    </source>
</evidence>
<evidence type="ECO:0000256" key="4">
    <source>
        <dbReference type="ARBA" id="ARBA00022857"/>
    </source>
</evidence>
<feature type="binding site" evidence="8 10">
    <location>
        <begin position="48"/>
        <end position="51"/>
    </location>
    <ligand>
        <name>substrate</name>
    </ligand>
</feature>
<dbReference type="Proteomes" id="UP001155144">
    <property type="component" value="Unassembled WGS sequence"/>
</dbReference>
<feature type="domain" description="Tetrapyrrole biosynthesis glutamyl-tRNA reductase dimerisation" evidence="15">
    <location>
        <begin position="315"/>
        <end position="410"/>
    </location>
</feature>
<evidence type="ECO:0000256" key="1">
    <source>
        <dbReference type="ARBA" id="ARBA00005059"/>
    </source>
</evidence>
<evidence type="ECO:0000256" key="8">
    <source>
        <dbReference type="HAMAP-Rule" id="MF_00087"/>
    </source>
</evidence>
<dbReference type="Gene3D" id="3.30.460.30">
    <property type="entry name" value="Glutamyl-tRNA reductase, N-terminal domain"/>
    <property type="match status" value="1"/>
</dbReference>
<dbReference type="Proteomes" id="UP001155040">
    <property type="component" value="Unassembled WGS sequence"/>
</dbReference>
<keyword evidence="6 8" id="KW-0627">Porphyrin biosynthesis</keyword>
<evidence type="ECO:0000256" key="3">
    <source>
        <dbReference type="ARBA" id="ARBA00012970"/>
    </source>
</evidence>
<dbReference type="InterPro" id="IPR000343">
    <property type="entry name" value="4pyrrol_synth_GluRdtase"/>
</dbReference>
<evidence type="ECO:0000313" key="20">
    <source>
        <dbReference type="Proteomes" id="UP001155144"/>
    </source>
</evidence>
<dbReference type="GO" id="GO:0008883">
    <property type="term" value="F:glutamyl-tRNA reductase activity"/>
    <property type="evidence" value="ECO:0007669"/>
    <property type="project" value="UniProtKB-UniRule"/>
</dbReference>
<dbReference type="PIRSF" id="PIRSF000445">
    <property type="entry name" value="4pyrrol_synth_GluRdtase"/>
    <property type="match status" value="1"/>
</dbReference>
<dbReference type="InterPro" id="IPR015896">
    <property type="entry name" value="4pyrrol_synth_GluRdtase_dimer"/>
</dbReference>
<feature type="domain" description="Glutamyl-tRNA reductase N-terminal" evidence="17">
    <location>
        <begin position="6"/>
        <end position="151"/>
    </location>
</feature>
<evidence type="ECO:0000256" key="10">
    <source>
        <dbReference type="PIRSR" id="PIRSR000445-2"/>
    </source>
</evidence>
<dbReference type="InterPro" id="IPR036453">
    <property type="entry name" value="GluRdtase_dimer_dom_sf"/>
</dbReference>
<dbReference type="EC" id="1.2.1.70" evidence="3 8"/>
<evidence type="ECO:0000256" key="9">
    <source>
        <dbReference type="PIRSR" id="PIRSR000445-1"/>
    </source>
</evidence>
<feature type="binding site" evidence="8 10">
    <location>
        <begin position="109"/>
        <end position="111"/>
    </location>
    <ligand>
        <name>substrate</name>
    </ligand>
</feature>
<feature type="binding site" evidence="8 11">
    <location>
        <begin position="189"/>
        <end position="194"/>
    </location>
    <ligand>
        <name>NADP(+)</name>
        <dbReference type="ChEBI" id="CHEBI:58349"/>
    </ligand>
</feature>
<dbReference type="HAMAP" id="MF_00087">
    <property type="entry name" value="Glu_tRNA_reductase"/>
    <property type="match status" value="1"/>
</dbReference>
<dbReference type="Pfam" id="PF01488">
    <property type="entry name" value="Shikimate_DH"/>
    <property type="match status" value="1"/>
</dbReference>
<dbReference type="InterPro" id="IPR036291">
    <property type="entry name" value="NAD(P)-bd_dom_sf"/>
</dbReference>
<feature type="active site" description="Nucleophile" evidence="8 9">
    <location>
        <position position="49"/>
    </location>
</feature>
<comment type="similarity">
    <text evidence="2 8 13">Belongs to the glutamyl-tRNA reductase family.</text>
</comment>
<feature type="region of interest" description="Disordered" evidence="14">
    <location>
        <begin position="417"/>
        <end position="455"/>
    </location>
</feature>
<evidence type="ECO:0000256" key="5">
    <source>
        <dbReference type="ARBA" id="ARBA00023002"/>
    </source>
</evidence>
<comment type="function">
    <text evidence="8">Catalyzes the NADPH-dependent reduction of glutamyl-tRNA(Glu) to glutamate 1-semialdehyde (GSA).</text>
</comment>
<dbReference type="SMR" id="A0A9X2QIZ3"/>
<evidence type="ECO:0000259" key="16">
    <source>
        <dbReference type="Pfam" id="PF01488"/>
    </source>
</evidence>
<feature type="binding site" evidence="8 10">
    <location>
        <position position="104"/>
    </location>
    <ligand>
        <name>substrate</name>
    </ligand>
</feature>
<dbReference type="PANTHER" id="PTHR43013:SF1">
    <property type="entry name" value="GLUTAMYL-TRNA REDUCTASE"/>
    <property type="match status" value="1"/>
</dbReference>
<evidence type="ECO:0000259" key="17">
    <source>
        <dbReference type="Pfam" id="PF05201"/>
    </source>
</evidence>
<dbReference type="InterPro" id="IPR006151">
    <property type="entry name" value="Shikm_DH/Glu-tRNA_Rdtase"/>
</dbReference>
<comment type="domain">
    <text evidence="8">Possesses an unusual extended V-shaped dimeric structure with each monomer consisting of three distinct domains arranged along a curved 'spinal' alpha-helix. The N-terminal catalytic domain specifically recognizes the glutamate moiety of the substrate. The second domain is the NADPH-binding domain, and the third C-terminal domain is responsible for dimerization.</text>
</comment>
<dbReference type="RefSeq" id="WP_103015525.1">
    <property type="nucleotide sequence ID" value="NZ_CALTSF010000001.1"/>
</dbReference>
<evidence type="ECO:0000256" key="14">
    <source>
        <dbReference type="SAM" id="MobiDB-lite"/>
    </source>
</evidence>
<dbReference type="GO" id="GO:0019353">
    <property type="term" value="P:protoporphyrinogen IX biosynthetic process from glutamate"/>
    <property type="evidence" value="ECO:0007669"/>
    <property type="project" value="TreeGrafter"/>
</dbReference>
<name>A0A9X2QIZ3_9BACT</name>
<sequence length="479" mass="51933">MRFYAVGLNHECTSLEQTETFALSAEEQEALYANLSLSADAEVVVLSTCNRTEAYLYGTEADLRQVKALIGQGGGTRWPEETAFQERDEAAVRHLLQVTSGLRSVVLGERQIFAQVKAAYERAVDAGGIHSVMHRLFHTAFRAAKRVSSETGLGRGAASVSTAAVEMARQDLSEAGGEGLRNTEIVLVGAGKMGRLALEALADESLASLTVVNRSPDRAREVASPFGGDTEPWADRHRAVATADLALVATGASDPVLHAPALPAPDEATLVVDVAMPRNVDPAVDERPGYRLYDLDDLEAWTAEVRERRADAVPEAESICEELLEDFVTWVFHQQALQPAIQAIRSTFDTIREQEVDRHAHRTGMDREEVDRLTESIMQKLLAVPIVRLKNVDPESIDFVQGIELLHALFAPSDESDAGRSLAEAPDADTPDLGEAPSRCPYMTHDPGGDGTETEEVQKALRLSAAHQAASHSEEVRGG</sequence>
<dbReference type="NCBIfam" id="TIGR01035">
    <property type="entry name" value="hemA"/>
    <property type="match status" value="1"/>
</dbReference>
<dbReference type="InterPro" id="IPR015895">
    <property type="entry name" value="4pyrrol_synth_GluRdtase_N"/>
</dbReference>
<evidence type="ECO:0000256" key="7">
    <source>
        <dbReference type="ARBA" id="ARBA00047464"/>
    </source>
</evidence>
<evidence type="ECO:0000256" key="12">
    <source>
        <dbReference type="PIRSR" id="PIRSR000445-4"/>
    </source>
</evidence>
<keyword evidence="5 8" id="KW-0560">Oxidoreductase</keyword>
<dbReference type="EMBL" id="JANUBL010000002">
    <property type="protein sequence ID" value="MCS4121161.1"/>
    <property type="molecule type" value="Genomic_DNA"/>
</dbReference>
<dbReference type="FunFam" id="3.30.460.30:FF:000001">
    <property type="entry name" value="Glutamyl-tRNA reductase"/>
    <property type="match status" value="1"/>
</dbReference>
<dbReference type="AlphaFoldDB" id="A0A9X2QIZ3"/>
<dbReference type="Pfam" id="PF05201">
    <property type="entry name" value="GlutR_N"/>
    <property type="match status" value="1"/>
</dbReference>
<organism evidence="19 20">
    <name type="scientific">Salinibacter ruber</name>
    <dbReference type="NCBI Taxonomy" id="146919"/>
    <lineage>
        <taxon>Bacteria</taxon>
        <taxon>Pseudomonadati</taxon>
        <taxon>Rhodothermota</taxon>
        <taxon>Rhodothermia</taxon>
        <taxon>Rhodothermales</taxon>
        <taxon>Salinibacteraceae</taxon>
        <taxon>Salinibacter</taxon>
    </lineage>
</organism>
<comment type="catalytic activity">
    <reaction evidence="7 8 13">
        <text>(S)-4-amino-5-oxopentanoate + tRNA(Glu) + NADP(+) = L-glutamyl-tRNA(Glu) + NADPH + H(+)</text>
        <dbReference type="Rhea" id="RHEA:12344"/>
        <dbReference type="Rhea" id="RHEA-COMP:9663"/>
        <dbReference type="Rhea" id="RHEA-COMP:9680"/>
        <dbReference type="ChEBI" id="CHEBI:15378"/>
        <dbReference type="ChEBI" id="CHEBI:57501"/>
        <dbReference type="ChEBI" id="CHEBI:57783"/>
        <dbReference type="ChEBI" id="CHEBI:58349"/>
        <dbReference type="ChEBI" id="CHEBI:78442"/>
        <dbReference type="ChEBI" id="CHEBI:78520"/>
        <dbReference type="EC" id="1.2.1.70"/>
    </reaction>
</comment>
<evidence type="ECO:0000256" key="13">
    <source>
        <dbReference type="RuleBase" id="RU000584"/>
    </source>
</evidence>
<dbReference type="GO" id="GO:0050661">
    <property type="term" value="F:NADP binding"/>
    <property type="evidence" value="ECO:0007669"/>
    <property type="project" value="InterPro"/>
</dbReference>
<dbReference type="CDD" id="cd05213">
    <property type="entry name" value="NAD_bind_Glutamyl_tRNA_reduct"/>
    <property type="match status" value="1"/>
</dbReference>
<comment type="caution">
    <text evidence="19">The sequence shown here is derived from an EMBL/GenBank/DDBJ whole genome shotgun (WGS) entry which is preliminary data.</text>
</comment>
<feature type="domain" description="Quinate/shikimate 5-dehydrogenase/glutamyl-tRNA reductase" evidence="16">
    <location>
        <begin position="178"/>
        <end position="299"/>
    </location>
</feature>
<dbReference type="SUPFAM" id="SSF69075">
    <property type="entry name" value="Glutamyl tRNA-reductase dimerization domain"/>
    <property type="match status" value="1"/>
</dbReference>